<dbReference type="Pfam" id="PF00230">
    <property type="entry name" value="MIP"/>
    <property type="match status" value="1"/>
</dbReference>
<feature type="transmembrane region" description="Helical" evidence="10">
    <location>
        <begin position="223"/>
        <end position="244"/>
    </location>
</feature>
<organism evidence="11 12">
    <name type="scientific">Beutenbergia cavernae (strain ATCC BAA-8 / DSM 12333 / CCUG 43141 / JCM 11478 / NBRC 16432 / NCIMB 13614 / HKI 0122)</name>
    <dbReference type="NCBI Taxonomy" id="471853"/>
    <lineage>
        <taxon>Bacteria</taxon>
        <taxon>Bacillati</taxon>
        <taxon>Actinomycetota</taxon>
        <taxon>Actinomycetes</taxon>
        <taxon>Micrococcales</taxon>
        <taxon>Beutenbergiaceae</taxon>
        <taxon>Beutenbergia</taxon>
    </lineage>
</organism>
<feature type="compositionally biased region" description="Acidic residues" evidence="9">
    <location>
        <begin position="372"/>
        <end position="387"/>
    </location>
</feature>
<comment type="subcellular location">
    <subcellularLocation>
        <location evidence="1">Cell membrane</location>
        <topology evidence="1">Multi-pass membrane protein</topology>
    </subcellularLocation>
</comment>
<dbReference type="PANTHER" id="PTHR19139:SF199">
    <property type="entry name" value="MIP17260P"/>
    <property type="match status" value="1"/>
</dbReference>
<keyword evidence="12" id="KW-1185">Reference proteome</keyword>
<dbReference type="PRINTS" id="PR00783">
    <property type="entry name" value="MINTRINSICP"/>
</dbReference>
<evidence type="ECO:0000256" key="4">
    <source>
        <dbReference type="ARBA" id="ARBA00022475"/>
    </source>
</evidence>
<keyword evidence="7 10" id="KW-0472">Membrane</keyword>
<proteinExistence type="inferred from homology"/>
<feature type="transmembrane region" description="Helical" evidence="10">
    <location>
        <begin position="70"/>
        <end position="94"/>
    </location>
</feature>
<dbReference type="HOGENOM" id="CLU_691996_0_0_11"/>
<evidence type="ECO:0000256" key="5">
    <source>
        <dbReference type="ARBA" id="ARBA00022692"/>
    </source>
</evidence>
<accession>C5BZS3</accession>
<evidence type="ECO:0000256" key="10">
    <source>
        <dbReference type="SAM" id="Phobius"/>
    </source>
</evidence>
<keyword evidence="4" id="KW-1003">Cell membrane</keyword>
<evidence type="ECO:0000256" key="2">
    <source>
        <dbReference type="ARBA" id="ARBA00006175"/>
    </source>
</evidence>
<dbReference type="RefSeq" id="WP_015883493.1">
    <property type="nucleotide sequence ID" value="NC_012669.1"/>
</dbReference>
<feature type="transmembrane region" description="Helical" evidence="10">
    <location>
        <begin position="45"/>
        <end position="64"/>
    </location>
</feature>
<dbReference type="SUPFAM" id="SSF81338">
    <property type="entry name" value="Aquaporin-like"/>
    <property type="match status" value="1"/>
</dbReference>
<keyword evidence="6 10" id="KW-1133">Transmembrane helix</keyword>
<dbReference type="AlphaFoldDB" id="C5BZS3"/>
<sequence length="398" mass="40243">MADATTPRPLSTDAELPDELEDYDEEFVVEEAPAYGLGARLGAEAFGTFVLVFIGVGVALFSGVSTGVGALGIGLAFGIAVLGAASAVGHISGGHFNPAVTLGAAISGRTSWGDLLPYWLAQLVGGAVAAGVLFVTVPSGLPGLFAQDGTARGFFSAVSNGFGEHSPTYALIASSGQIPAEQATAGAFGLLGAAVIEIVGTAIFVGVILGVTDVRSNVKFGPVAIGLTLAAVLLVAIPVTNGSINPARSTATAIFSEGWAFGQLWLFWVAPLLGAAIAGLVYSAFAPAPVTEYAWAEDGAEEDAVDDADALAEAETAVRDSDAAASTALFDEPEEPEEGEEPEEADVEVIEVVEVIEEPDGTETVEVTEVVAVEEPETGEEADTDEGTDGKPAGGSKA</sequence>
<dbReference type="InterPro" id="IPR023271">
    <property type="entry name" value="Aquaporin-like"/>
</dbReference>
<protein>
    <submittedName>
        <fullName evidence="11">Major intrinsic protein</fullName>
    </submittedName>
</protein>
<name>C5BZS3_BEUC1</name>
<reference evidence="11 12" key="1">
    <citation type="journal article" date="2009" name="Stand. Genomic Sci.">
        <title>Complete genome sequence of Beutenbergia cavernae type strain (HKI 0122).</title>
        <authorList>
            <person name="Land M."/>
            <person name="Pukall R."/>
            <person name="Abt B."/>
            <person name="Goker M."/>
            <person name="Rohde M."/>
            <person name="Glavina Del Rio T."/>
            <person name="Tice H."/>
            <person name="Copeland A."/>
            <person name="Cheng J.F."/>
            <person name="Lucas S."/>
            <person name="Chen F."/>
            <person name="Nolan M."/>
            <person name="Bruce D."/>
            <person name="Goodwin L."/>
            <person name="Pitluck S."/>
            <person name="Ivanova N."/>
            <person name="Mavromatis K."/>
            <person name="Ovchinnikova G."/>
            <person name="Pati A."/>
            <person name="Chen A."/>
            <person name="Palaniappan K."/>
            <person name="Hauser L."/>
            <person name="Chang Y.J."/>
            <person name="Jefferies C.C."/>
            <person name="Saunders E."/>
            <person name="Brettin T."/>
            <person name="Detter J.C."/>
            <person name="Han C."/>
            <person name="Chain P."/>
            <person name="Bristow J."/>
            <person name="Eisen J.A."/>
            <person name="Markowitz V."/>
            <person name="Hugenholtz P."/>
            <person name="Kyrpides N.C."/>
            <person name="Klenk H.P."/>
            <person name="Lapidus A."/>
        </authorList>
    </citation>
    <scope>NUCLEOTIDE SEQUENCE [LARGE SCALE GENOMIC DNA]</scope>
    <source>
        <strain evidence="12">ATCC BAA-8 / DSM 12333 / NBRC 16432</strain>
    </source>
</reference>
<feature type="transmembrane region" description="Helical" evidence="10">
    <location>
        <begin position="264"/>
        <end position="285"/>
    </location>
</feature>
<dbReference type="Gene3D" id="1.20.1080.10">
    <property type="entry name" value="Glycerol uptake facilitator protein"/>
    <property type="match status" value="1"/>
</dbReference>
<evidence type="ECO:0000256" key="7">
    <source>
        <dbReference type="ARBA" id="ARBA00023136"/>
    </source>
</evidence>
<dbReference type="InterPro" id="IPR034294">
    <property type="entry name" value="Aquaporin_transptr"/>
</dbReference>
<dbReference type="OrthoDB" id="9807293at2"/>
<keyword evidence="5 8" id="KW-0812">Transmembrane</keyword>
<dbReference type="KEGG" id="bcv:Bcav_3008"/>
<dbReference type="InterPro" id="IPR022357">
    <property type="entry name" value="MIP_CS"/>
</dbReference>
<dbReference type="Proteomes" id="UP000007962">
    <property type="component" value="Chromosome"/>
</dbReference>
<dbReference type="GO" id="GO:0015250">
    <property type="term" value="F:water channel activity"/>
    <property type="evidence" value="ECO:0007669"/>
    <property type="project" value="TreeGrafter"/>
</dbReference>
<dbReference type="EMBL" id="CP001618">
    <property type="protein sequence ID" value="ACQ81253.1"/>
    <property type="molecule type" value="Genomic_DNA"/>
</dbReference>
<evidence type="ECO:0000256" key="6">
    <source>
        <dbReference type="ARBA" id="ARBA00022989"/>
    </source>
</evidence>
<feature type="transmembrane region" description="Helical" evidence="10">
    <location>
        <begin position="187"/>
        <end position="211"/>
    </location>
</feature>
<keyword evidence="3 8" id="KW-0813">Transport</keyword>
<dbReference type="eggNOG" id="COG0580">
    <property type="taxonomic scope" value="Bacteria"/>
</dbReference>
<evidence type="ECO:0000256" key="1">
    <source>
        <dbReference type="ARBA" id="ARBA00004651"/>
    </source>
</evidence>
<evidence type="ECO:0000256" key="8">
    <source>
        <dbReference type="RuleBase" id="RU000477"/>
    </source>
</evidence>
<evidence type="ECO:0000313" key="12">
    <source>
        <dbReference type="Proteomes" id="UP000007962"/>
    </source>
</evidence>
<evidence type="ECO:0000256" key="3">
    <source>
        <dbReference type="ARBA" id="ARBA00022448"/>
    </source>
</evidence>
<feature type="region of interest" description="Disordered" evidence="9">
    <location>
        <begin position="358"/>
        <end position="398"/>
    </location>
</feature>
<comment type="similarity">
    <text evidence="2 8">Belongs to the MIP/aquaporin (TC 1.A.8) family.</text>
</comment>
<dbReference type="PROSITE" id="PS00221">
    <property type="entry name" value="MIP"/>
    <property type="match status" value="1"/>
</dbReference>
<evidence type="ECO:0000256" key="9">
    <source>
        <dbReference type="SAM" id="MobiDB-lite"/>
    </source>
</evidence>
<evidence type="ECO:0000313" key="11">
    <source>
        <dbReference type="EMBL" id="ACQ81253.1"/>
    </source>
</evidence>
<feature type="transmembrane region" description="Helical" evidence="10">
    <location>
        <begin position="115"/>
        <end position="137"/>
    </location>
</feature>
<dbReference type="InterPro" id="IPR000425">
    <property type="entry name" value="MIP"/>
</dbReference>
<dbReference type="GO" id="GO:0005886">
    <property type="term" value="C:plasma membrane"/>
    <property type="evidence" value="ECO:0007669"/>
    <property type="project" value="UniProtKB-SubCell"/>
</dbReference>
<gene>
    <name evidence="11" type="ordered locus">Bcav_3008</name>
</gene>
<dbReference type="STRING" id="471853.Bcav_3008"/>
<dbReference type="PANTHER" id="PTHR19139">
    <property type="entry name" value="AQUAPORIN TRANSPORTER"/>
    <property type="match status" value="1"/>
</dbReference>